<dbReference type="RefSeq" id="WP_349655773.1">
    <property type="nucleotide sequence ID" value="NZ_CP144460.1"/>
</dbReference>
<dbReference type="GO" id="GO:0005829">
    <property type="term" value="C:cytosol"/>
    <property type="evidence" value="ECO:0007669"/>
    <property type="project" value="TreeGrafter"/>
</dbReference>
<dbReference type="EMBL" id="CP144460">
    <property type="protein sequence ID" value="XBS36829.1"/>
    <property type="molecule type" value="Genomic_DNA"/>
</dbReference>
<keyword evidence="1" id="KW-0808">Transferase</keyword>
<dbReference type="PANTHER" id="PTHR10584">
    <property type="entry name" value="SUGAR KINASE"/>
    <property type="match status" value="1"/>
</dbReference>
<dbReference type="Pfam" id="PF00294">
    <property type="entry name" value="PfkB"/>
    <property type="match status" value="1"/>
</dbReference>
<sequence length="313" mass="32065">MAVPAAMSAAQIAVVGEVYLDHIFSGFARWPAPGEEALAQHYRRELGGGTLITACALAQLGCNVRVIGAIGAQDRALFAHRLGDFGVSADGLIDSPVGTGVTTSVSLQDDRSFFTYAGANADLGGLLLRDDVIAAMCAATHVHFALPLPATVARSLLPQLARAGCSTSLDVGFSPQWLADPDNRATCRAVTWFLPNQKEAALMGCGDSVDACVAWAQAQGLREVVVKHGAAGAMVVDTAGGRSIPAPQVQLRDSTGAGDAFDAGFIAARLHGLSLDAAARQGCRCGAACCSALGALDGLASLPPLFSPPEDIP</sequence>
<dbReference type="GO" id="GO:0016301">
    <property type="term" value="F:kinase activity"/>
    <property type="evidence" value="ECO:0007669"/>
    <property type="project" value="UniProtKB-KW"/>
</dbReference>
<proteinExistence type="predicted"/>
<dbReference type="SUPFAM" id="SSF53613">
    <property type="entry name" value="Ribokinase-like"/>
    <property type="match status" value="1"/>
</dbReference>
<name>A0AAU7P585_9XANT</name>
<dbReference type="InterPro" id="IPR011611">
    <property type="entry name" value="PfkB_dom"/>
</dbReference>
<feature type="domain" description="Carbohydrate kinase PfkB" evidence="3">
    <location>
        <begin position="11"/>
        <end position="296"/>
    </location>
</feature>
<evidence type="ECO:0000256" key="2">
    <source>
        <dbReference type="ARBA" id="ARBA00022777"/>
    </source>
</evidence>
<dbReference type="InterPro" id="IPR029056">
    <property type="entry name" value="Ribokinase-like"/>
</dbReference>
<dbReference type="InterPro" id="IPR002173">
    <property type="entry name" value="Carboh/pur_kinase_PfkB_CS"/>
</dbReference>
<dbReference type="PANTHER" id="PTHR10584:SF166">
    <property type="entry name" value="RIBOKINASE"/>
    <property type="match status" value="1"/>
</dbReference>
<evidence type="ECO:0000259" key="3">
    <source>
        <dbReference type="Pfam" id="PF00294"/>
    </source>
</evidence>
<accession>A0AAU7P585</accession>
<reference evidence="4" key="1">
    <citation type="submission" date="2024-02" db="EMBL/GenBank/DDBJ databases">
        <title>Complete genome sequence of Xanthomonas sp. 10-10.</title>
        <authorList>
            <person name="Biessy A."/>
            <person name="Ciotola M."/>
            <person name="Cadieux M."/>
            <person name="Soufiane B."/>
            <person name="Laforest M."/>
            <person name="Filion M."/>
        </authorList>
    </citation>
    <scope>NUCLEOTIDE SEQUENCE</scope>
    <source>
        <strain evidence="4">10-10</strain>
    </source>
</reference>
<dbReference type="Gene3D" id="3.40.1190.20">
    <property type="match status" value="1"/>
</dbReference>
<keyword evidence="2 4" id="KW-0418">Kinase</keyword>
<dbReference type="AlphaFoldDB" id="A0AAU7P585"/>
<evidence type="ECO:0000256" key="1">
    <source>
        <dbReference type="ARBA" id="ARBA00022679"/>
    </source>
</evidence>
<evidence type="ECO:0000313" key="4">
    <source>
        <dbReference type="EMBL" id="XBS36829.1"/>
    </source>
</evidence>
<dbReference type="PROSITE" id="PS00584">
    <property type="entry name" value="PFKB_KINASES_2"/>
    <property type="match status" value="1"/>
</dbReference>
<organism evidence="4">
    <name type="scientific">Xanthomonas sp. 10-10</name>
    <dbReference type="NCBI Taxonomy" id="3115848"/>
    <lineage>
        <taxon>Bacteria</taxon>
        <taxon>Pseudomonadati</taxon>
        <taxon>Pseudomonadota</taxon>
        <taxon>Gammaproteobacteria</taxon>
        <taxon>Lysobacterales</taxon>
        <taxon>Lysobacteraceae</taxon>
        <taxon>Xanthomonas</taxon>
    </lineage>
</organism>
<protein>
    <submittedName>
        <fullName evidence="4">Carbohydrate kinase family protein</fullName>
    </submittedName>
</protein>
<gene>
    <name evidence="4" type="ORF">VZ068_15310</name>
</gene>